<dbReference type="RefSeq" id="WP_119061186.1">
    <property type="nucleotide sequence ID" value="NZ_QXDF01000001.1"/>
</dbReference>
<protein>
    <recommendedName>
        <fullName evidence="8 9">Homoserine kinase</fullName>
        <shortName evidence="8">HK</shortName>
        <shortName evidence="8">HSK</shortName>
        <ecNumber evidence="8 9">2.7.1.39</ecNumber>
    </recommendedName>
</protein>
<evidence type="ECO:0000256" key="4">
    <source>
        <dbReference type="ARBA" id="ARBA00022741"/>
    </source>
</evidence>
<dbReference type="UniPathway" id="UPA00050">
    <property type="reaction ID" value="UER00064"/>
</dbReference>
<evidence type="ECO:0000256" key="6">
    <source>
        <dbReference type="ARBA" id="ARBA00022840"/>
    </source>
</evidence>
<dbReference type="NCBIfam" id="TIGR00938">
    <property type="entry name" value="thrB_alt"/>
    <property type="match status" value="1"/>
</dbReference>
<evidence type="ECO:0000313" key="12">
    <source>
        <dbReference type="Proteomes" id="UP000266273"/>
    </source>
</evidence>
<evidence type="ECO:0000256" key="7">
    <source>
        <dbReference type="ARBA" id="ARBA00038240"/>
    </source>
</evidence>
<evidence type="ECO:0000256" key="3">
    <source>
        <dbReference type="ARBA" id="ARBA00022697"/>
    </source>
</evidence>
<organism evidence="11 12">
    <name type="scientific">Dichotomicrobium thermohalophilum</name>
    <dbReference type="NCBI Taxonomy" id="933063"/>
    <lineage>
        <taxon>Bacteria</taxon>
        <taxon>Pseudomonadati</taxon>
        <taxon>Pseudomonadota</taxon>
        <taxon>Alphaproteobacteria</taxon>
        <taxon>Hyphomicrobiales</taxon>
        <taxon>Hyphomicrobiaceae</taxon>
        <taxon>Dichotomicrobium</taxon>
    </lineage>
</organism>
<comment type="pathway">
    <text evidence="8">Amino-acid biosynthesis; L-threonine biosynthesis; L-threonine from L-aspartate: step 4/5.</text>
</comment>
<comment type="similarity">
    <text evidence="7 8">Belongs to the pseudomonas-type ThrB family.</text>
</comment>
<dbReference type="InterPro" id="IPR050249">
    <property type="entry name" value="Pseudomonas-type_ThrB"/>
</dbReference>
<dbReference type="SUPFAM" id="SSF56112">
    <property type="entry name" value="Protein kinase-like (PK-like)"/>
    <property type="match status" value="1"/>
</dbReference>
<dbReference type="NCBIfam" id="NF003558">
    <property type="entry name" value="PRK05231.1"/>
    <property type="match status" value="1"/>
</dbReference>
<comment type="catalytic activity">
    <reaction evidence="8">
        <text>L-homoserine + ATP = O-phospho-L-homoserine + ADP + H(+)</text>
        <dbReference type="Rhea" id="RHEA:13985"/>
        <dbReference type="ChEBI" id="CHEBI:15378"/>
        <dbReference type="ChEBI" id="CHEBI:30616"/>
        <dbReference type="ChEBI" id="CHEBI:57476"/>
        <dbReference type="ChEBI" id="CHEBI:57590"/>
        <dbReference type="ChEBI" id="CHEBI:456216"/>
        <dbReference type="EC" id="2.7.1.39"/>
    </reaction>
</comment>
<name>A0A397Q4F2_9HYPH</name>
<dbReference type="Pfam" id="PF01636">
    <property type="entry name" value="APH"/>
    <property type="match status" value="1"/>
</dbReference>
<keyword evidence="6 8" id="KW-0067">ATP-binding</keyword>
<dbReference type="AlphaFoldDB" id="A0A397Q4F2"/>
<evidence type="ECO:0000256" key="9">
    <source>
        <dbReference type="NCBIfam" id="TIGR00938"/>
    </source>
</evidence>
<dbReference type="InterPro" id="IPR002575">
    <property type="entry name" value="Aminoglycoside_PTrfase"/>
</dbReference>
<dbReference type="GO" id="GO:0004413">
    <property type="term" value="F:homoserine kinase activity"/>
    <property type="evidence" value="ECO:0007669"/>
    <property type="project" value="UniProtKB-UniRule"/>
</dbReference>
<dbReference type="OrthoDB" id="9777460at2"/>
<dbReference type="EMBL" id="QXDF01000001">
    <property type="protein sequence ID" value="RIA56390.1"/>
    <property type="molecule type" value="Genomic_DNA"/>
</dbReference>
<accession>A0A397Q4F2</accession>
<gene>
    <name evidence="8" type="primary">thrB</name>
    <name evidence="11" type="ORF">BXY53_1496</name>
</gene>
<keyword evidence="5 8" id="KW-0418">Kinase</keyword>
<dbReference type="CDD" id="cd05153">
    <property type="entry name" value="HomoserineK_II"/>
    <property type="match status" value="1"/>
</dbReference>
<dbReference type="HAMAP" id="MF_00301">
    <property type="entry name" value="Homoser_kinase_2"/>
    <property type="match status" value="1"/>
</dbReference>
<sequence length="321" mass="35764">MAVYTEVTAEELADLLAGYDIGRPVSMKGIAEGVENTNYLVTTEQGDFILTLYEKRVACGDLPFFIGLLDYLAAQSVPCPVPIHDRAGQVLHTLCDRSAALFSFLPGISVRRPSVAQCTAVGAELAKLHLAGRGFDMRRENDLSLAGWERLREDLGDHADALWEGLGELLDSELAFLRAHWPDDLPDGVIHADLFPDNVLFLDGDVSGMIDFYFACNDLLAYDIAICLNAWCFEVDHSFNITKARAFLESYRSVRPMSAAETEALPILARGAALRFLLTRAYDWFHTAPDAYVRPKSPDEYLRKLRFHQRVKSLSEYGLAP</sequence>
<proteinExistence type="inferred from homology"/>
<evidence type="ECO:0000256" key="1">
    <source>
        <dbReference type="ARBA" id="ARBA00022605"/>
    </source>
</evidence>
<comment type="caution">
    <text evidence="11">The sequence shown here is derived from an EMBL/GenBank/DDBJ whole genome shotgun (WGS) entry which is preliminary data.</text>
</comment>
<dbReference type="InterPro" id="IPR005280">
    <property type="entry name" value="Homoserine_kinase_II"/>
</dbReference>
<evidence type="ECO:0000256" key="8">
    <source>
        <dbReference type="HAMAP-Rule" id="MF_00301"/>
    </source>
</evidence>
<dbReference type="Proteomes" id="UP000266273">
    <property type="component" value="Unassembled WGS sequence"/>
</dbReference>
<dbReference type="GO" id="GO:0005524">
    <property type="term" value="F:ATP binding"/>
    <property type="evidence" value="ECO:0007669"/>
    <property type="project" value="UniProtKB-KW"/>
</dbReference>
<evidence type="ECO:0000313" key="11">
    <source>
        <dbReference type="EMBL" id="RIA56390.1"/>
    </source>
</evidence>
<evidence type="ECO:0000256" key="5">
    <source>
        <dbReference type="ARBA" id="ARBA00022777"/>
    </source>
</evidence>
<evidence type="ECO:0000256" key="2">
    <source>
        <dbReference type="ARBA" id="ARBA00022679"/>
    </source>
</evidence>
<dbReference type="GO" id="GO:0009088">
    <property type="term" value="P:threonine biosynthetic process"/>
    <property type="evidence" value="ECO:0007669"/>
    <property type="project" value="UniProtKB-UniRule"/>
</dbReference>
<evidence type="ECO:0000259" key="10">
    <source>
        <dbReference type="Pfam" id="PF01636"/>
    </source>
</evidence>
<dbReference type="PANTHER" id="PTHR21064:SF6">
    <property type="entry name" value="AMINOGLYCOSIDE PHOSPHOTRANSFERASE DOMAIN-CONTAINING PROTEIN"/>
    <property type="match status" value="1"/>
</dbReference>
<keyword evidence="3 8" id="KW-0791">Threonine biosynthesis</keyword>
<feature type="domain" description="Aminoglycoside phosphotransferase" evidence="10">
    <location>
        <begin position="27"/>
        <end position="256"/>
    </location>
</feature>
<dbReference type="EC" id="2.7.1.39" evidence="8 9"/>
<keyword evidence="2 8" id="KW-0808">Transferase</keyword>
<dbReference type="InterPro" id="IPR011009">
    <property type="entry name" value="Kinase-like_dom_sf"/>
</dbReference>
<dbReference type="PANTHER" id="PTHR21064">
    <property type="entry name" value="AMINOGLYCOSIDE PHOSPHOTRANSFERASE DOMAIN-CONTAINING PROTEIN-RELATED"/>
    <property type="match status" value="1"/>
</dbReference>
<keyword evidence="1 8" id="KW-0028">Amino-acid biosynthesis</keyword>
<dbReference type="Gene3D" id="3.30.200.20">
    <property type="entry name" value="Phosphorylase Kinase, domain 1"/>
    <property type="match status" value="1"/>
</dbReference>
<reference evidence="11 12" key="1">
    <citation type="submission" date="2018-08" db="EMBL/GenBank/DDBJ databases">
        <title>Genomic Encyclopedia of Archaeal and Bacterial Type Strains, Phase II (KMG-II): from individual species to whole genera.</title>
        <authorList>
            <person name="Goeker M."/>
        </authorList>
    </citation>
    <scope>NUCLEOTIDE SEQUENCE [LARGE SCALE GENOMIC DNA]</scope>
    <source>
        <strain evidence="11 12">DSM 5002</strain>
    </source>
</reference>
<keyword evidence="12" id="KW-1185">Reference proteome</keyword>
<keyword evidence="4 8" id="KW-0547">Nucleotide-binding</keyword>
<dbReference type="Gene3D" id="3.90.1200.10">
    <property type="match status" value="1"/>
</dbReference>